<evidence type="ECO:0000256" key="1">
    <source>
        <dbReference type="ARBA" id="ARBA00022679"/>
    </source>
</evidence>
<dbReference type="GO" id="GO:0050515">
    <property type="term" value="F:4-(cytidine 5'-diphospho)-2-C-methyl-D-erythritol kinase activity"/>
    <property type="evidence" value="ECO:0007669"/>
    <property type="project" value="InterPro"/>
</dbReference>
<dbReference type="SUPFAM" id="SSF55060">
    <property type="entry name" value="GHMP Kinase, C-terminal domain"/>
    <property type="match status" value="1"/>
</dbReference>
<evidence type="ECO:0000313" key="6">
    <source>
        <dbReference type="EMBL" id="SVC75140.1"/>
    </source>
</evidence>
<dbReference type="InterPro" id="IPR006204">
    <property type="entry name" value="GHMP_kinase_N_dom"/>
</dbReference>
<reference evidence="6" key="1">
    <citation type="submission" date="2018-05" db="EMBL/GenBank/DDBJ databases">
        <authorList>
            <person name="Lanie J.A."/>
            <person name="Ng W.-L."/>
            <person name="Kazmierczak K.M."/>
            <person name="Andrzejewski T.M."/>
            <person name="Davidsen T.M."/>
            <person name="Wayne K.J."/>
            <person name="Tettelin H."/>
            <person name="Glass J.I."/>
            <person name="Rusch D."/>
            <person name="Podicherti R."/>
            <person name="Tsui H.-C.T."/>
            <person name="Winkler M.E."/>
        </authorList>
    </citation>
    <scope>NUCLEOTIDE SEQUENCE</scope>
</reference>
<protein>
    <recommendedName>
        <fullName evidence="5">GHMP kinase N-terminal domain-containing protein</fullName>
    </recommendedName>
</protein>
<dbReference type="SUPFAM" id="SSF54211">
    <property type="entry name" value="Ribosomal protein S5 domain 2-like"/>
    <property type="match status" value="1"/>
</dbReference>
<accession>A0A382PQS4</accession>
<feature type="domain" description="GHMP kinase N-terminal" evidence="5">
    <location>
        <begin position="61"/>
        <end position="136"/>
    </location>
</feature>
<keyword evidence="3" id="KW-0418">Kinase</keyword>
<dbReference type="Gene3D" id="3.30.70.890">
    <property type="entry name" value="GHMP kinase, C-terminal domain"/>
    <property type="match status" value="1"/>
</dbReference>
<keyword evidence="4" id="KW-0067">ATP-binding</keyword>
<dbReference type="GO" id="GO:0005524">
    <property type="term" value="F:ATP binding"/>
    <property type="evidence" value="ECO:0007669"/>
    <property type="project" value="UniProtKB-KW"/>
</dbReference>
<dbReference type="AlphaFoldDB" id="A0A382PQS4"/>
<dbReference type="PANTHER" id="PTHR43527">
    <property type="entry name" value="4-DIPHOSPHOCYTIDYL-2-C-METHYL-D-ERYTHRITOL KINASE, CHLOROPLASTIC"/>
    <property type="match status" value="1"/>
</dbReference>
<dbReference type="Gene3D" id="3.30.230.10">
    <property type="match status" value="1"/>
</dbReference>
<dbReference type="InterPro" id="IPR036554">
    <property type="entry name" value="GHMP_kinase_C_sf"/>
</dbReference>
<dbReference type="PIRSF" id="PIRSF010376">
    <property type="entry name" value="IspE"/>
    <property type="match status" value="1"/>
</dbReference>
<evidence type="ECO:0000259" key="5">
    <source>
        <dbReference type="Pfam" id="PF00288"/>
    </source>
</evidence>
<dbReference type="Pfam" id="PF00288">
    <property type="entry name" value="GHMP_kinases_N"/>
    <property type="match status" value="1"/>
</dbReference>
<dbReference type="NCBIfam" id="TIGR00154">
    <property type="entry name" value="ispE"/>
    <property type="match status" value="1"/>
</dbReference>
<organism evidence="6">
    <name type="scientific">marine metagenome</name>
    <dbReference type="NCBI Taxonomy" id="408172"/>
    <lineage>
        <taxon>unclassified sequences</taxon>
        <taxon>metagenomes</taxon>
        <taxon>ecological metagenomes</taxon>
    </lineage>
</organism>
<dbReference type="HAMAP" id="MF_00061">
    <property type="entry name" value="IspE"/>
    <property type="match status" value="1"/>
</dbReference>
<keyword evidence="1" id="KW-0808">Transferase</keyword>
<name>A0A382PQS4_9ZZZZ</name>
<proteinExistence type="inferred from homology"/>
<dbReference type="InterPro" id="IPR004424">
    <property type="entry name" value="IspE"/>
</dbReference>
<evidence type="ECO:0000256" key="3">
    <source>
        <dbReference type="ARBA" id="ARBA00022777"/>
    </source>
</evidence>
<evidence type="ECO:0000256" key="4">
    <source>
        <dbReference type="ARBA" id="ARBA00022840"/>
    </source>
</evidence>
<evidence type="ECO:0000256" key="2">
    <source>
        <dbReference type="ARBA" id="ARBA00022741"/>
    </source>
</evidence>
<dbReference type="GO" id="GO:0016114">
    <property type="term" value="P:terpenoid biosynthetic process"/>
    <property type="evidence" value="ECO:0007669"/>
    <property type="project" value="InterPro"/>
</dbReference>
<dbReference type="InterPro" id="IPR014721">
    <property type="entry name" value="Ribsml_uS5_D2-typ_fold_subgr"/>
</dbReference>
<dbReference type="InterPro" id="IPR020568">
    <property type="entry name" value="Ribosomal_Su5_D2-typ_SF"/>
</dbReference>
<dbReference type="EMBL" id="UINC01108784">
    <property type="protein sequence ID" value="SVC75140.1"/>
    <property type="molecule type" value="Genomic_DNA"/>
</dbReference>
<dbReference type="PANTHER" id="PTHR43527:SF2">
    <property type="entry name" value="4-DIPHOSPHOCYTIDYL-2-C-METHYL-D-ERYTHRITOL KINASE, CHLOROPLASTIC"/>
    <property type="match status" value="1"/>
</dbReference>
<gene>
    <name evidence="6" type="ORF">METZ01_LOCUS327994</name>
</gene>
<sequence length="275" mass="31047">MLINEISCAKVNLCLEVLYKRPDSYHQIVSILLKINLNDYISLKESKENQILQEGIEKNDNIIKKVVSFMQKQYKNVPIRIEVKKNIPYSSGLGGGSSNAASVIKGINKLWNLKLTTEEMKKIGLNFGSDVPFFISHNTAIVEGRGEIIHEIPRPSFNQILLICPNVDLDQKTATIYDNVSTYSDGSRTMKTISMIKEKKQISYNLFNGLESSALQIFPTLKSFKNIIKNLELNSLNLTGAGPTYYSIFNDNSATFWKKKIESNLEVKCIVVDNL</sequence>
<keyword evidence="2" id="KW-0547">Nucleotide-binding</keyword>